<name>A0A2T4DVJ8_9BACT</name>
<evidence type="ECO:0000256" key="1">
    <source>
        <dbReference type="ARBA" id="ARBA00001946"/>
    </source>
</evidence>
<evidence type="ECO:0000256" key="3">
    <source>
        <dbReference type="ARBA" id="ARBA00020653"/>
    </source>
</evidence>
<evidence type="ECO:0000256" key="8">
    <source>
        <dbReference type="ARBA" id="ARBA00047683"/>
    </source>
</evidence>
<comment type="cofactor">
    <cofactor evidence="1">
        <name>Mg(2+)</name>
        <dbReference type="ChEBI" id="CHEBI:18420"/>
    </cofactor>
</comment>
<gene>
    <name evidence="11" type="ORF">C9994_00935</name>
</gene>
<comment type="catalytic activity">
    <reaction evidence="8">
        <text>chorismate + L-glutamine = anthranilate + pyruvate + L-glutamate + H(+)</text>
        <dbReference type="Rhea" id="RHEA:21732"/>
        <dbReference type="ChEBI" id="CHEBI:15361"/>
        <dbReference type="ChEBI" id="CHEBI:15378"/>
        <dbReference type="ChEBI" id="CHEBI:16567"/>
        <dbReference type="ChEBI" id="CHEBI:29748"/>
        <dbReference type="ChEBI" id="CHEBI:29985"/>
        <dbReference type="ChEBI" id="CHEBI:58359"/>
        <dbReference type="EC" id="4.1.3.27"/>
    </reaction>
</comment>
<dbReference type="GO" id="GO:0004049">
    <property type="term" value="F:anthranilate synthase activity"/>
    <property type="evidence" value="ECO:0007669"/>
    <property type="project" value="UniProtKB-EC"/>
</dbReference>
<keyword evidence="4" id="KW-0479">Metal-binding</keyword>
<dbReference type="Pfam" id="PF00425">
    <property type="entry name" value="Chorismate_bind"/>
    <property type="match status" value="1"/>
</dbReference>
<comment type="subunit">
    <text evidence="2">Heterotetramer consisting of two non-identical subunits: a beta subunit (TrpG) and a large alpha subunit (TrpE).</text>
</comment>
<dbReference type="AlphaFoldDB" id="A0A2T4DVJ8"/>
<dbReference type="Pfam" id="PF04715">
    <property type="entry name" value="Anth_synt_I_N"/>
    <property type="match status" value="1"/>
</dbReference>
<evidence type="ECO:0000256" key="7">
    <source>
        <dbReference type="ARBA" id="ARBA00025634"/>
    </source>
</evidence>
<feature type="domain" description="Chorismate-utilising enzyme C-terminal" evidence="9">
    <location>
        <begin position="199"/>
        <end position="449"/>
    </location>
</feature>
<evidence type="ECO:0000256" key="4">
    <source>
        <dbReference type="ARBA" id="ARBA00022723"/>
    </source>
</evidence>
<dbReference type="EMBL" id="PYVU01000004">
    <property type="protein sequence ID" value="PTB97830.1"/>
    <property type="molecule type" value="Genomic_DNA"/>
</dbReference>
<dbReference type="GO" id="GO:0000162">
    <property type="term" value="P:L-tryptophan biosynthetic process"/>
    <property type="evidence" value="ECO:0007669"/>
    <property type="project" value="TreeGrafter"/>
</dbReference>
<sequence>MKIKKQHISLPADSFTPVGLYLRLRDQFSNTILLESSDYHTRRNSFSYIGVQSIMEIQADEKMLKTNVEGEEVVKPITNPLEVSKELEEFIFQFECEPVLKNEEFEESVFFGATGFDGVQFFEDISFAKVQPDIPFLRYHFYRFVIVFDHFKDELHVFEHQLNKQYDFKLDNLVQVILNRSIPQFKFSKEGEEQSNQTDEEFLEIIKKGIDHAKLGDVFQIVLSRQFTQKFKGDEFTVYRALRSLNPSPYLFYFDYGDYKLFGSSPEAQVSVKGNKAFVNPIAGTYRRTGDDVADAELAEKLLNDEKENAEHTMLVDLGRNDLSKNGKNVQVEVYKEVQFYSHVIHLVSKVSAEVAAKSSINLLGDTFPAGTLSGAPKYMALELINKYEPTGRGLYGGAVGLIGLNGNMNHAIIIRSFLSKNNELKYQAGAGIVALSDPASELQEVHNKLHALRMAMSKAETMFDTQKSTLL</sequence>
<dbReference type="InterPro" id="IPR015890">
    <property type="entry name" value="Chorismate_C"/>
</dbReference>
<evidence type="ECO:0000256" key="2">
    <source>
        <dbReference type="ARBA" id="ARBA00011575"/>
    </source>
</evidence>
<evidence type="ECO:0000259" key="10">
    <source>
        <dbReference type="Pfam" id="PF04715"/>
    </source>
</evidence>
<evidence type="ECO:0000313" key="12">
    <source>
        <dbReference type="Proteomes" id="UP000240608"/>
    </source>
</evidence>
<dbReference type="SUPFAM" id="SSF56322">
    <property type="entry name" value="ADC synthase"/>
    <property type="match status" value="1"/>
</dbReference>
<accession>A0A2T4DVJ8</accession>
<feature type="domain" description="Anthranilate synthase component I N-terminal" evidence="10">
    <location>
        <begin position="13"/>
        <end position="157"/>
    </location>
</feature>
<dbReference type="PRINTS" id="PR00095">
    <property type="entry name" value="ANTSNTHASEI"/>
</dbReference>
<dbReference type="InterPro" id="IPR006805">
    <property type="entry name" value="Anth_synth_I_N"/>
</dbReference>
<dbReference type="GO" id="GO:0046872">
    <property type="term" value="F:metal ion binding"/>
    <property type="evidence" value="ECO:0007669"/>
    <property type="project" value="UniProtKB-KW"/>
</dbReference>
<comment type="function">
    <text evidence="7">Part of a heterotetrameric complex that catalyzes the two-step biosynthesis of anthranilate, an intermediate in the biosynthesis of L-tryptophan. In the first step, the glutamine-binding beta subunit (TrpG) of anthranilate synthase (AS) provides the glutamine amidotransferase activity which generates ammonia as a substrate that, along with chorismate, is used in the second step, catalyzed by the large alpha subunit of AS (TrpE) to produce anthranilate. In the absence of TrpG, TrpE can synthesize anthranilate directly from chorismate and high concentrations of ammonia.</text>
</comment>
<keyword evidence="6" id="KW-0456">Lyase</keyword>
<keyword evidence="5" id="KW-0460">Magnesium</keyword>
<dbReference type="Gene3D" id="3.60.120.10">
    <property type="entry name" value="Anthranilate synthase"/>
    <property type="match status" value="1"/>
</dbReference>
<dbReference type="InterPro" id="IPR019999">
    <property type="entry name" value="Anth_synth_I-like"/>
</dbReference>
<evidence type="ECO:0000313" key="11">
    <source>
        <dbReference type="EMBL" id="PTB97830.1"/>
    </source>
</evidence>
<protein>
    <recommendedName>
        <fullName evidence="3">Anthranilate synthase component 1</fullName>
    </recommendedName>
</protein>
<organism evidence="11 12">
    <name type="scientific">Marivirga lumbricoides</name>
    <dbReference type="NCBI Taxonomy" id="1046115"/>
    <lineage>
        <taxon>Bacteria</taxon>
        <taxon>Pseudomonadati</taxon>
        <taxon>Bacteroidota</taxon>
        <taxon>Cytophagia</taxon>
        <taxon>Cytophagales</taxon>
        <taxon>Marivirgaceae</taxon>
        <taxon>Marivirga</taxon>
    </lineage>
</organism>
<evidence type="ECO:0000259" key="9">
    <source>
        <dbReference type="Pfam" id="PF00425"/>
    </source>
</evidence>
<dbReference type="PANTHER" id="PTHR11236">
    <property type="entry name" value="AMINOBENZOATE/ANTHRANILATE SYNTHASE"/>
    <property type="match status" value="1"/>
</dbReference>
<dbReference type="InterPro" id="IPR005801">
    <property type="entry name" value="ADC_synthase"/>
</dbReference>
<evidence type="ECO:0000256" key="5">
    <source>
        <dbReference type="ARBA" id="ARBA00022842"/>
    </source>
</evidence>
<comment type="caution">
    <text evidence="11">The sequence shown here is derived from an EMBL/GenBank/DDBJ whole genome shotgun (WGS) entry which is preliminary data.</text>
</comment>
<dbReference type="Proteomes" id="UP000240608">
    <property type="component" value="Unassembled WGS sequence"/>
</dbReference>
<dbReference type="PANTHER" id="PTHR11236:SF48">
    <property type="entry name" value="ISOCHORISMATE SYNTHASE MENF"/>
    <property type="match status" value="1"/>
</dbReference>
<proteinExistence type="predicted"/>
<reference evidence="11 12" key="1">
    <citation type="submission" date="2018-03" db="EMBL/GenBank/DDBJ databases">
        <title>Cross-interface Injection: A General Nanoliter Liquid Handling Method Applied to Single Cells Genome Amplification Automated Nanoliter Liquid Handling Applied to Single Cell Multiple Displacement Amplification.</title>
        <authorList>
            <person name="Yun J."/>
            <person name="Xu P."/>
            <person name="Xu J."/>
            <person name="Dai X."/>
            <person name="Wang Y."/>
            <person name="Zheng X."/>
            <person name="Cao C."/>
            <person name="Yi Q."/>
            <person name="Zhu Y."/>
            <person name="Wang L."/>
            <person name="Dong Z."/>
            <person name="Huang Y."/>
            <person name="Huang L."/>
            <person name="Du W."/>
        </authorList>
    </citation>
    <scope>NUCLEOTIDE SEQUENCE [LARGE SCALE GENOMIC DNA]</scope>
    <source>
        <strain evidence="11 12">Z-D1-2</strain>
    </source>
</reference>
<evidence type="ECO:0000256" key="6">
    <source>
        <dbReference type="ARBA" id="ARBA00023239"/>
    </source>
</evidence>